<evidence type="ECO:0000256" key="7">
    <source>
        <dbReference type="PIRNR" id="PIRNR003107"/>
    </source>
</evidence>
<dbReference type="GO" id="GO:0045936">
    <property type="term" value="P:negative regulation of phosphate metabolic process"/>
    <property type="evidence" value="ECO:0007669"/>
    <property type="project" value="InterPro"/>
</dbReference>
<dbReference type="NCBIfam" id="TIGR02135">
    <property type="entry name" value="phoU_full"/>
    <property type="match status" value="1"/>
</dbReference>
<dbReference type="GO" id="GO:0005737">
    <property type="term" value="C:cytoplasm"/>
    <property type="evidence" value="ECO:0007669"/>
    <property type="project" value="UniProtKB-SubCell"/>
</dbReference>
<dbReference type="GO" id="GO:0006817">
    <property type="term" value="P:phosphate ion transport"/>
    <property type="evidence" value="ECO:0007669"/>
    <property type="project" value="UniProtKB-KW"/>
</dbReference>
<comment type="caution">
    <text evidence="9">The sequence shown here is derived from an EMBL/GenBank/DDBJ whole genome shotgun (WGS) entry which is preliminary data.</text>
</comment>
<dbReference type="SUPFAM" id="SSF109755">
    <property type="entry name" value="PhoU-like"/>
    <property type="match status" value="1"/>
</dbReference>
<comment type="subunit">
    <text evidence="3 7">Homodimer.</text>
</comment>
<protein>
    <recommendedName>
        <fullName evidence="7">Phosphate-specific transport system accessory protein PhoU</fullName>
    </recommendedName>
</protein>
<evidence type="ECO:0000256" key="6">
    <source>
        <dbReference type="ARBA" id="ARBA00022592"/>
    </source>
</evidence>
<feature type="domain" description="PhoU" evidence="8">
    <location>
        <begin position="24"/>
        <end position="109"/>
    </location>
</feature>
<keyword evidence="5 7" id="KW-0963">Cytoplasm</keyword>
<evidence type="ECO:0000259" key="8">
    <source>
        <dbReference type="Pfam" id="PF01895"/>
    </source>
</evidence>
<evidence type="ECO:0000256" key="5">
    <source>
        <dbReference type="ARBA" id="ARBA00022490"/>
    </source>
</evidence>
<dbReference type="HOGENOM" id="CLU_078518_2_0_9"/>
<dbReference type="InterPro" id="IPR038078">
    <property type="entry name" value="PhoU-like_sf"/>
</dbReference>
<evidence type="ECO:0000256" key="3">
    <source>
        <dbReference type="ARBA" id="ARBA00011738"/>
    </source>
</evidence>
<dbReference type="InterPro" id="IPR026022">
    <property type="entry name" value="PhoU_dom"/>
</dbReference>
<proteinExistence type="inferred from homology"/>
<accession>A0NJJ5</accession>
<dbReference type="Pfam" id="PF01895">
    <property type="entry name" value="PhoU"/>
    <property type="match status" value="2"/>
</dbReference>
<comment type="similarity">
    <text evidence="2 7">Belongs to the PhoU family.</text>
</comment>
<dbReference type="InterPro" id="IPR028366">
    <property type="entry name" value="PhoU"/>
</dbReference>
<dbReference type="FunFam" id="1.20.58.220:FF:000004">
    <property type="entry name" value="Phosphate-specific transport system accessory protein PhoU"/>
    <property type="match status" value="1"/>
</dbReference>
<name>A0NJJ5_OENOE</name>
<feature type="domain" description="PhoU" evidence="8">
    <location>
        <begin position="131"/>
        <end position="215"/>
    </location>
</feature>
<comment type="function">
    <text evidence="7">Plays a role in the regulation of phosphate uptake.</text>
</comment>
<gene>
    <name evidence="9" type="primary">phoU</name>
    <name evidence="9" type="ORF">OENOO_58025</name>
</gene>
<dbReference type="PIRSF" id="PIRSF003107">
    <property type="entry name" value="PhoU"/>
    <property type="match status" value="1"/>
</dbReference>
<organism evidence="9 10">
    <name type="scientific">Oenococcus oeni ATCC BAA-1163</name>
    <dbReference type="NCBI Taxonomy" id="379360"/>
    <lineage>
        <taxon>Bacteria</taxon>
        <taxon>Bacillati</taxon>
        <taxon>Bacillota</taxon>
        <taxon>Bacilli</taxon>
        <taxon>Lactobacillales</taxon>
        <taxon>Lactobacillaceae</taxon>
        <taxon>Oenococcus</taxon>
    </lineage>
</organism>
<dbReference type="EMBL" id="AAUV01000053">
    <property type="protein sequence ID" value="EAV39321.1"/>
    <property type="molecule type" value="Genomic_DNA"/>
</dbReference>
<dbReference type="AlphaFoldDB" id="A0NJJ5"/>
<keyword evidence="6 7" id="KW-0592">Phosphate transport</keyword>
<dbReference type="PANTHER" id="PTHR42930:SF3">
    <property type="entry name" value="PHOSPHATE-SPECIFIC TRANSPORT SYSTEM ACCESSORY PROTEIN PHOU"/>
    <property type="match status" value="1"/>
</dbReference>
<reference evidence="9 10" key="1">
    <citation type="submission" date="2006-11" db="EMBL/GenBank/DDBJ databases">
        <authorList>
            <consortium name="Laboratoire de Microbiologie (Universite Bourgogne)"/>
            <consortium name="GENOME Express"/>
            <consortium name="UMR Oenologie Ampelologie (Universite Bordeaux 2)"/>
            <person name="Guzzo J."/>
        </authorList>
    </citation>
    <scope>NUCLEOTIDE SEQUENCE [LARGE SCALE GENOMIC DNA]</scope>
    <source>
        <strain evidence="9 10">ATCC BAA-1163</strain>
    </source>
</reference>
<evidence type="ECO:0000256" key="1">
    <source>
        <dbReference type="ARBA" id="ARBA00004496"/>
    </source>
</evidence>
<dbReference type="Gene3D" id="1.20.58.220">
    <property type="entry name" value="Phosphate transport system protein phou homolog 2, domain 2"/>
    <property type="match status" value="1"/>
</dbReference>
<evidence type="ECO:0000256" key="2">
    <source>
        <dbReference type="ARBA" id="ARBA00008107"/>
    </source>
</evidence>
<dbReference type="GO" id="GO:0030643">
    <property type="term" value="P:intracellular phosphate ion homeostasis"/>
    <property type="evidence" value="ECO:0007669"/>
    <property type="project" value="InterPro"/>
</dbReference>
<comment type="subcellular location">
    <subcellularLocation>
        <location evidence="1 7">Cytoplasm</location>
    </subcellularLocation>
</comment>
<dbReference type="Proteomes" id="UP000003346">
    <property type="component" value="Unassembled WGS sequence"/>
</dbReference>
<evidence type="ECO:0000313" key="9">
    <source>
        <dbReference type="EMBL" id="EAV39321.1"/>
    </source>
</evidence>
<evidence type="ECO:0000256" key="4">
    <source>
        <dbReference type="ARBA" id="ARBA00022448"/>
    </source>
</evidence>
<evidence type="ECO:0000313" key="10">
    <source>
        <dbReference type="Proteomes" id="UP000003346"/>
    </source>
</evidence>
<sequence length="235" mass="26757">MKKEEDTVSRIFDIEMEDLDDQFRSMGKMVARTIDKSVVGFMAHDTKTAEEIIDRDHEINEREAAIEKKTFEMIALYQPVTTDLREVVTILKAVSVLERMGDYARDIAYSTIRIHHRENGDRRMPEIERKISEMGLMATRTFDEILDAYVSDSIDDAQKVADHSEEVSRLSATIRKDILTSMKGDVDTIDAGADYLVVVGYLKRTADHATDIAEWLVYKRSGKIVELNPGSSSFI</sequence>
<dbReference type="PANTHER" id="PTHR42930">
    <property type="entry name" value="PHOSPHATE-SPECIFIC TRANSPORT SYSTEM ACCESSORY PROTEIN PHOU"/>
    <property type="match status" value="1"/>
</dbReference>
<keyword evidence="4 7" id="KW-0813">Transport</keyword>